<comment type="catalytic activity">
    <reaction evidence="8">
        <text>L-seryl-[protein] + ATP = O-phospho-L-seryl-[protein] + ADP + H(+)</text>
        <dbReference type="Rhea" id="RHEA:17989"/>
        <dbReference type="Rhea" id="RHEA-COMP:9863"/>
        <dbReference type="Rhea" id="RHEA-COMP:11604"/>
        <dbReference type="ChEBI" id="CHEBI:15378"/>
        <dbReference type="ChEBI" id="CHEBI:29999"/>
        <dbReference type="ChEBI" id="CHEBI:30616"/>
        <dbReference type="ChEBI" id="CHEBI:83421"/>
        <dbReference type="ChEBI" id="CHEBI:456216"/>
        <dbReference type="EC" id="2.7.11.1"/>
    </reaction>
</comment>
<dbReference type="PROSITE" id="PS00108">
    <property type="entry name" value="PROTEIN_KINASE_ST"/>
    <property type="match status" value="1"/>
</dbReference>
<dbReference type="GO" id="GO:0007165">
    <property type="term" value="P:signal transduction"/>
    <property type="evidence" value="ECO:0007669"/>
    <property type="project" value="TreeGrafter"/>
</dbReference>
<dbReference type="InterPro" id="IPR008271">
    <property type="entry name" value="Ser/Thr_kinase_AS"/>
</dbReference>
<name>A0A9P6X214_RHIOR</name>
<dbReference type="PANTHER" id="PTHR43895:SF152">
    <property type="entry name" value="SERINE_THREONINE-PROTEIN KINASE TOS3"/>
    <property type="match status" value="1"/>
</dbReference>
<dbReference type="PROSITE" id="PS00107">
    <property type="entry name" value="PROTEIN_KINASE_ATP"/>
    <property type="match status" value="1"/>
</dbReference>
<evidence type="ECO:0000256" key="10">
    <source>
        <dbReference type="SAM" id="MobiDB-lite"/>
    </source>
</evidence>
<dbReference type="AlphaFoldDB" id="A0A9P6X214"/>
<dbReference type="Pfam" id="PF00069">
    <property type="entry name" value="Pkinase"/>
    <property type="match status" value="1"/>
</dbReference>
<keyword evidence="2" id="KW-0723">Serine/threonine-protein kinase</keyword>
<keyword evidence="4 9" id="KW-0547">Nucleotide-binding</keyword>
<comment type="catalytic activity">
    <reaction evidence="7">
        <text>L-threonyl-[protein] + ATP = O-phospho-L-threonyl-[protein] + ADP + H(+)</text>
        <dbReference type="Rhea" id="RHEA:46608"/>
        <dbReference type="Rhea" id="RHEA-COMP:11060"/>
        <dbReference type="Rhea" id="RHEA-COMP:11605"/>
        <dbReference type="ChEBI" id="CHEBI:15378"/>
        <dbReference type="ChEBI" id="CHEBI:30013"/>
        <dbReference type="ChEBI" id="CHEBI:30616"/>
        <dbReference type="ChEBI" id="CHEBI:61977"/>
        <dbReference type="ChEBI" id="CHEBI:456216"/>
        <dbReference type="EC" id="2.7.11.1"/>
    </reaction>
</comment>
<evidence type="ECO:0000256" key="5">
    <source>
        <dbReference type="ARBA" id="ARBA00022777"/>
    </source>
</evidence>
<feature type="compositionally biased region" description="Polar residues" evidence="10">
    <location>
        <begin position="419"/>
        <end position="440"/>
    </location>
</feature>
<dbReference type="InterPro" id="IPR017441">
    <property type="entry name" value="Protein_kinase_ATP_BS"/>
</dbReference>
<evidence type="ECO:0000256" key="8">
    <source>
        <dbReference type="ARBA" id="ARBA00048679"/>
    </source>
</evidence>
<evidence type="ECO:0000256" key="7">
    <source>
        <dbReference type="ARBA" id="ARBA00047899"/>
    </source>
</evidence>
<proteinExistence type="predicted"/>
<dbReference type="EMBL" id="JAANQT010001951">
    <property type="protein sequence ID" value="KAG1303520.1"/>
    <property type="molecule type" value="Genomic_DNA"/>
</dbReference>
<dbReference type="InterPro" id="IPR000719">
    <property type="entry name" value="Prot_kinase_dom"/>
</dbReference>
<evidence type="ECO:0000256" key="4">
    <source>
        <dbReference type="ARBA" id="ARBA00022741"/>
    </source>
</evidence>
<dbReference type="PROSITE" id="PS50011">
    <property type="entry name" value="PROTEIN_KINASE_DOM"/>
    <property type="match status" value="1"/>
</dbReference>
<feature type="binding site" evidence="9">
    <location>
        <position position="103"/>
    </location>
    <ligand>
        <name>ATP</name>
        <dbReference type="ChEBI" id="CHEBI:30616"/>
    </ligand>
</feature>
<dbReference type="CDD" id="cd14008">
    <property type="entry name" value="STKc_LKB1_CaMKK"/>
    <property type="match status" value="1"/>
</dbReference>
<evidence type="ECO:0000256" key="2">
    <source>
        <dbReference type="ARBA" id="ARBA00022527"/>
    </source>
</evidence>
<evidence type="ECO:0000313" key="12">
    <source>
        <dbReference type="EMBL" id="KAG1303520.1"/>
    </source>
</evidence>
<evidence type="ECO:0000256" key="3">
    <source>
        <dbReference type="ARBA" id="ARBA00022679"/>
    </source>
</evidence>
<evidence type="ECO:0000256" key="1">
    <source>
        <dbReference type="ARBA" id="ARBA00012513"/>
    </source>
</evidence>
<comment type="caution">
    <text evidence="12">The sequence shown here is derived from an EMBL/GenBank/DDBJ whole genome shotgun (WGS) entry which is preliminary data.</text>
</comment>
<dbReference type="GO" id="GO:0005524">
    <property type="term" value="F:ATP binding"/>
    <property type="evidence" value="ECO:0007669"/>
    <property type="project" value="UniProtKB-UniRule"/>
</dbReference>
<dbReference type="EC" id="2.7.11.1" evidence="1"/>
<keyword evidence="3" id="KW-0808">Transferase</keyword>
<gene>
    <name evidence="12" type="ORF">G6F64_010004</name>
</gene>
<sequence>MHNPSLLKEGVVGHSLQMWKSADAIIPGTRKSSIRRFSFFKPSAEKTTPPTVLTTYTINKEYDPGTGNKIINNFMIIKEIGRGMHGKVKLAQDLDTSEYVAIKVVDKQSRKKQLGYGPLVQPRDDDSEQKIRREIAILKKCLHPHVVRLKEVIDDPASSKIYLALEYMEGGEVMWRDGDNKPVLSVSEARKIFRDVVSGLDYLHYQGIIHRDIKPANLLYTKDGKTVKISDFGVSYFNQHLACNQGQYDQETDRELEETAGTPAFFAPELCCIREDNHITKAIDVWALGVTLYCLLYGQCPFNALTEYELFEIIPTAPLEFPDGFETSESLKDLLLKLMEKDPEKRITLEQVKHHPWVIEDLSNPDIWFKEADPKQHKAVEVTEEDLTHAVTVMDRFKRTIRRLSSSFSNFAQQFTKNRSKSATSITNSPHPDTNTQQQKEWVPASSTGTTTMSSISFNEQDDEEVEYMDSCFFQGSLSEQYHPHDCAPFEMTRDDSSTSSMSGIVLDFNRANKSPITKD</sequence>
<feature type="domain" description="Protein kinase" evidence="11">
    <location>
        <begin position="74"/>
        <end position="358"/>
    </location>
</feature>
<dbReference type="SUPFAM" id="SSF56112">
    <property type="entry name" value="Protein kinase-like (PK-like)"/>
    <property type="match status" value="1"/>
</dbReference>
<dbReference type="InterPro" id="IPR011009">
    <property type="entry name" value="Kinase-like_dom_sf"/>
</dbReference>
<dbReference type="Proteomes" id="UP000716291">
    <property type="component" value="Unassembled WGS sequence"/>
</dbReference>
<keyword evidence="13" id="KW-1185">Reference proteome</keyword>
<evidence type="ECO:0000259" key="11">
    <source>
        <dbReference type="PROSITE" id="PS50011"/>
    </source>
</evidence>
<dbReference type="GO" id="GO:0050793">
    <property type="term" value="P:regulation of developmental process"/>
    <property type="evidence" value="ECO:0007669"/>
    <property type="project" value="UniProtKB-ARBA"/>
</dbReference>
<dbReference type="PANTHER" id="PTHR43895">
    <property type="entry name" value="CALCIUM/CALMODULIN-DEPENDENT PROTEIN KINASE KINASE-RELATED"/>
    <property type="match status" value="1"/>
</dbReference>
<dbReference type="SMART" id="SM00220">
    <property type="entry name" value="S_TKc"/>
    <property type="match status" value="1"/>
</dbReference>
<evidence type="ECO:0000256" key="6">
    <source>
        <dbReference type="ARBA" id="ARBA00022840"/>
    </source>
</evidence>
<dbReference type="GO" id="GO:0004674">
    <property type="term" value="F:protein serine/threonine kinase activity"/>
    <property type="evidence" value="ECO:0007669"/>
    <property type="project" value="UniProtKB-KW"/>
</dbReference>
<organism evidence="12 13">
    <name type="scientific">Rhizopus oryzae</name>
    <name type="common">Mucormycosis agent</name>
    <name type="synonym">Rhizopus arrhizus var. delemar</name>
    <dbReference type="NCBI Taxonomy" id="64495"/>
    <lineage>
        <taxon>Eukaryota</taxon>
        <taxon>Fungi</taxon>
        <taxon>Fungi incertae sedis</taxon>
        <taxon>Mucoromycota</taxon>
        <taxon>Mucoromycotina</taxon>
        <taxon>Mucoromycetes</taxon>
        <taxon>Mucorales</taxon>
        <taxon>Mucorineae</taxon>
        <taxon>Rhizopodaceae</taxon>
        <taxon>Rhizopus</taxon>
    </lineage>
</organism>
<keyword evidence="6 9" id="KW-0067">ATP-binding</keyword>
<dbReference type="FunFam" id="1.10.510.10:FF:000571">
    <property type="entry name" value="Maternal embryonic leucine zipper kinase"/>
    <property type="match status" value="1"/>
</dbReference>
<dbReference type="Gene3D" id="1.10.510.10">
    <property type="entry name" value="Transferase(Phosphotransferase) domain 1"/>
    <property type="match status" value="1"/>
</dbReference>
<keyword evidence="5" id="KW-0418">Kinase</keyword>
<dbReference type="FunFam" id="3.30.200.20:FF:000206">
    <property type="entry name" value="Serine/threonine-protein kinase Ssp1"/>
    <property type="match status" value="1"/>
</dbReference>
<accession>A0A9P6X214</accession>
<reference evidence="12" key="1">
    <citation type="journal article" date="2020" name="Microb. Genom.">
        <title>Genetic diversity of clinical and environmental Mucorales isolates obtained from an investigation of mucormycosis cases among solid organ transplant recipients.</title>
        <authorList>
            <person name="Nguyen M.H."/>
            <person name="Kaul D."/>
            <person name="Muto C."/>
            <person name="Cheng S.J."/>
            <person name="Richter R.A."/>
            <person name="Bruno V.M."/>
            <person name="Liu G."/>
            <person name="Beyhan S."/>
            <person name="Sundermann A.J."/>
            <person name="Mounaud S."/>
            <person name="Pasculle A.W."/>
            <person name="Nierman W.C."/>
            <person name="Driscoll E."/>
            <person name="Cumbie R."/>
            <person name="Clancy C.J."/>
            <person name="Dupont C.L."/>
        </authorList>
    </citation>
    <scope>NUCLEOTIDE SEQUENCE</scope>
    <source>
        <strain evidence="12">GL11</strain>
    </source>
</reference>
<feature type="region of interest" description="Disordered" evidence="10">
    <location>
        <begin position="419"/>
        <end position="454"/>
    </location>
</feature>
<evidence type="ECO:0000256" key="9">
    <source>
        <dbReference type="PROSITE-ProRule" id="PRU10141"/>
    </source>
</evidence>
<evidence type="ECO:0000313" key="13">
    <source>
        <dbReference type="Proteomes" id="UP000716291"/>
    </source>
</evidence>
<protein>
    <recommendedName>
        <fullName evidence="1">non-specific serine/threonine protein kinase</fullName>
        <ecNumber evidence="1">2.7.11.1</ecNumber>
    </recommendedName>
</protein>